<comment type="caution">
    <text evidence="3">The sequence shown here is derived from an EMBL/GenBank/DDBJ whole genome shotgun (WGS) entry which is preliminary data.</text>
</comment>
<dbReference type="InterPro" id="IPR008090">
    <property type="entry name" value="Fe_iron_reduct"/>
</dbReference>
<keyword evidence="4" id="KW-1185">Reference proteome</keyword>
<organism evidence="3 4">
    <name type="scientific">Vreelandella salicampi</name>
    <dbReference type="NCBI Taxonomy" id="1449798"/>
    <lineage>
        <taxon>Bacteria</taxon>
        <taxon>Pseudomonadati</taxon>
        <taxon>Pseudomonadota</taxon>
        <taxon>Gammaproteobacteria</taxon>
        <taxon>Oceanospirillales</taxon>
        <taxon>Halomonadaceae</taxon>
        <taxon>Vreelandella</taxon>
    </lineage>
</organism>
<dbReference type="Proteomes" id="UP000586119">
    <property type="component" value="Unassembled WGS sequence"/>
</dbReference>
<dbReference type="Pfam" id="PF06276">
    <property type="entry name" value="FhuF"/>
    <property type="match status" value="1"/>
</dbReference>
<reference evidence="3 4" key="1">
    <citation type="journal article" date="2015" name="Int. J. Syst. Evol. Microbiol.">
        <title>Halomonas salicampi sp. nov., a halotolerant and alkalitolerant bacterium isolated from a saltern soil.</title>
        <authorList>
            <person name="Lee J.C."/>
            <person name="Kim Y.S."/>
            <person name="Yun B.S."/>
            <person name="Whang K.S."/>
        </authorList>
    </citation>
    <scope>NUCLEOTIDE SEQUENCE [LARGE SCALE GENOMIC DNA]</scope>
    <source>
        <strain evidence="3 4">BH103</strain>
    </source>
</reference>
<dbReference type="GO" id="GO:0051537">
    <property type="term" value="F:2 iron, 2 sulfur cluster binding"/>
    <property type="evidence" value="ECO:0007669"/>
    <property type="project" value="InterPro"/>
</dbReference>
<dbReference type="GO" id="GO:0003824">
    <property type="term" value="F:catalytic activity"/>
    <property type="evidence" value="ECO:0007669"/>
    <property type="project" value="UniProtKB-ARBA"/>
</dbReference>
<feature type="domain" description="Aerobactin siderophore biosynthesis IucA/IucC-like C-terminal" evidence="1">
    <location>
        <begin position="79"/>
        <end position="222"/>
    </location>
</feature>
<dbReference type="AlphaFoldDB" id="A0A7Z0LPB0"/>
<dbReference type="InterPro" id="IPR024726">
    <property type="entry name" value="FhuF_C"/>
</dbReference>
<sequence>MSNVAAKPSRPWVAADPVETLLALYRQPPLDRLKAPTFGVPDVPTIAASDLLDAEVLEGVISRFTASFGEGADRKAAASIWSKFHFSSVSIPTLVANLLLGYELPVGFDHMRLELGDKGQTARIWLPDGGVPLHLQAPLARFDYLFDDHFAPLVGALAEVSGLSAKVFWSNLGAYVEFVGKTCSQHPAFAGAGGSLLDYLTTKTLPDGRRNPLYQPVRYLELGGETPTRVRRLCCIKYRLPGEPLCGGCPLKPENRPAKRRGK</sequence>
<evidence type="ECO:0000259" key="1">
    <source>
        <dbReference type="Pfam" id="PF06276"/>
    </source>
</evidence>
<evidence type="ECO:0000313" key="4">
    <source>
        <dbReference type="Proteomes" id="UP000586119"/>
    </source>
</evidence>
<feature type="domain" description="Ferric siderophore reductase C-terminal" evidence="2">
    <location>
        <begin position="231"/>
        <end position="251"/>
    </location>
</feature>
<dbReference type="InterPro" id="IPR022770">
    <property type="entry name" value="IucA/IucC-like_C"/>
</dbReference>
<dbReference type="Pfam" id="PF11575">
    <property type="entry name" value="FhuF_C"/>
    <property type="match status" value="1"/>
</dbReference>
<dbReference type="RefSeq" id="WP_179931835.1">
    <property type="nucleotide sequence ID" value="NZ_JACCDF010000025.1"/>
</dbReference>
<protein>
    <submittedName>
        <fullName evidence="3">Siderophore-iron reductase FhuF</fullName>
    </submittedName>
</protein>
<evidence type="ECO:0000313" key="3">
    <source>
        <dbReference type="EMBL" id="NYS62581.1"/>
    </source>
</evidence>
<name>A0A7Z0LPB0_9GAMM</name>
<dbReference type="EMBL" id="JACCDF010000025">
    <property type="protein sequence ID" value="NYS62581.1"/>
    <property type="molecule type" value="Genomic_DNA"/>
</dbReference>
<evidence type="ECO:0000259" key="2">
    <source>
        <dbReference type="Pfam" id="PF11575"/>
    </source>
</evidence>
<dbReference type="NCBIfam" id="TIGR03951">
    <property type="entry name" value="Fe_III_red_FhuF"/>
    <property type="match status" value="1"/>
</dbReference>
<gene>
    <name evidence="3" type="primary">fhuF</name>
    <name evidence="3" type="ORF">HZS81_17650</name>
</gene>
<accession>A0A7Z0LPB0</accession>
<proteinExistence type="predicted"/>